<dbReference type="Proteomes" id="UP000192872">
    <property type="component" value="Unassembled WGS sequence"/>
</dbReference>
<evidence type="ECO:0000259" key="3">
    <source>
        <dbReference type="Pfam" id="PF05175"/>
    </source>
</evidence>
<dbReference type="CDD" id="cd02440">
    <property type="entry name" value="AdoMet_MTases"/>
    <property type="match status" value="1"/>
</dbReference>
<dbReference type="RefSeq" id="WP_376801947.1">
    <property type="nucleotide sequence ID" value="NZ_DBNB01000034.1"/>
</dbReference>
<name>A0A1W9HVZ2_9HYPH</name>
<comment type="caution">
    <text evidence="4">The sequence shown here is derived from an EMBL/GenBank/DDBJ whole genome shotgun (WGS) entry which is preliminary data.</text>
</comment>
<keyword evidence="1" id="KW-0489">Methyltransferase</keyword>
<dbReference type="InterPro" id="IPR007848">
    <property type="entry name" value="Small_mtfrase_dom"/>
</dbReference>
<evidence type="ECO:0000256" key="2">
    <source>
        <dbReference type="ARBA" id="ARBA00022691"/>
    </source>
</evidence>
<gene>
    <name evidence="4" type="ORF">A4S15_10305</name>
</gene>
<dbReference type="AlphaFoldDB" id="A0A1W9HVZ2"/>
<reference evidence="4 5" key="1">
    <citation type="journal article" date="2017" name="Water Res.">
        <title>Comammox in drinking water systems.</title>
        <authorList>
            <person name="Wang Y."/>
            <person name="Ma L."/>
            <person name="Mao Y."/>
            <person name="Jiang X."/>
            <person name="Xia Y."/>
            <person name="Yu K."/>
            <person name="Li B."/>
            <person name="Zhang T."/>
        </authorList>
    </citation>
    <scope>NUCLEOTIDE SEQUENCE [LARGE SCALE GENOMIC DNA]</scope>
    <source>
        <strain evidence="4">SG_bin8</strain>
    </source>
</reference>
<dbReference type="PROSITE" id="PS01131">
    <property type="entry name" value="RRNA_A_DIMETH"/>
    <property type="match status" value="1"/>
</dbReference>
<dbReference type="Pfam" id="PF05175">
    <property type="entry name" value="MTS"/>
    <property type="match status" value="1"/>
</dbReference>
<proteinExistence type="predicted"/>
<evidence type="ECO:0000313" key="4">
    <source>
        <dbReference type="EMBL" id="OQW51615.1"/>
    </source>
</evidence>
<dbReference type="PANTHER" id="PTHR47739:SF1">
    <property type="entry name" value="TRNA1(VAL) (ADENINE(37)-N6)-METHYLTRANSFERASE"/>
    <property type="match status" value="1"/>
</dbReference>
<dbReference type="STRING" id="1827387.A4S15_10305"/>
<dbReference type="EMBL" id="LWDL01000018">
    <property type="protein sequence ID" value="OQW51615.1"/>
    <property type="molecule type" value="Genomic_DNA"/>
</dbReference>
<evidence type="ECO:0000256" key="1">
    <source>
        <dbReference type="ARBA" id="ARBA00022603"/>
    </source>
</evidence>
<organism evidence="4 5">
    <name type="scientific">Candidatus Raskinella chloraquaticus</name>
    <dbReference type="NCBI Taxonomy" id="1951219"/>
    <lineage>
        <taxon>Bacteria</taxon>
        <taxon>Pseudomonadati</taxon>
        <taxon>Pseudomonadota</taxon>
        <taxon>Alphaproteobacteria</taxon>
        <taxon>Hyphomicrobiales</taxon>
        <taxon>Phreatobacteraceae</taxon>
        <taxon>Candidatus Raskinella</taxon>
    </lineage>
</organism>
<sequence length="246" mass="26253">MEVSKDHLLGGRVRLRQAVDGYRAGLDAVLLAASIPAMSGERVLDLGCGAGAVSLCLLARVGDCHVTGVEIDHDMAQLAQDNAALNGWEARLSIVAGDISRRGLLSDQTFDHIMANPPFHDKRRHRLPRLEQRAQALVEGEAGVDKWFAVGLRRVKPGGSLTFILRADRLDEALAALGGLAGRITVLPVHSHAGKPAIRVIVQAIKERRTPLSLLPALVLFDEKGEQSGAARDILANGARLSLEGG</sequence>
<dbReference type="InterPro" id="IPR050210">
    <property type="entry name" value="tRNA_Adenine-N(6)_MTase"/>
</dbReference>
<dbReference type="InterPro" id="IPR029063">
    <property type="entry name" value="SAM-dependent_MTases_sf"/>
</dbReference>
<protein>
    <recommendedName>
        <fullName evidence="3">Methyltransferase small domain-containing protein</fullName>
    </recommendedName>
</protein>
<dbReference type="SUPFAM" id="SSF53335">
    <property type="entry name" value="S-adenosyl-L-methionine-dependent methyltransferases"/>
    <property type="match status" value="1"/>
</dbReference>
<keyword evidence="1" id="KW-0808">Transferase</keyword>
<dbReference type="PANTHER" id="PTHR47739">
    <property type="entry name" value="TRNA1(VAL) (ADENINE(37)-N6)-METHYLTRANSFERASE"/>
    <property type="match status" value="1"/>
</dbReference>
<dbReference type="GO" id="GO:0000179">
    <property type="term" value="F:rRNA (adenine-N6,N6-)-dimethyltransferase activity"/>
    <property type="evidence" value="ECO:0007669"/>
    <property type="project" value="InterPro"/>
</dbReference>
<dbReference type="InterPro" id="IPR020596">
    <property type="entry name" value="rRNA_Ade_Mease_Trfase_CS"/>
</dbReference>
<keyword evidence="2" id="KW-0949">S-adenosyl-L-methionine</keyword>
<feature type="domain" description="Methyltransferase small" evidence="3">
    <location>
        <begin position="30"/>
        <end position="125"/>
    </location>
</feature>
<accession>A0A1W9HVZ2</accession>
<dbReference type="Gene3D" id="3.40.50.150">
    <property type="entry name" value="Vaccinia Virus protein VP39"/>
    <property type="match status" value="1"/>
</dbReference>
<evidence type="ECO:0000313" key="5">
    <source>
        <dbReference type="Proteomes" id="UP000192872"/>
    </source>
</evidence>